<dbReference type="InterPro" id="IPR018506">
    <property type="entry name" value="Cyt_B5_heme-BS"/>
</dbReference>
<keyword evidence="14" id="KW-0472">Membrane</keyword>
<proteinExistence type="predicted"/>
<dbReference type="InterPro" id="IPR008335">
    <property type="entry name" value="Mopterin_OxRdtase_euk"/>
</dbReference>
<evidence type="ECO:0000256" key="13">
    <source>
        <dbReference type="ARBA" id="ARBA00023128"/>
    </source>
</evidence>
<dbReference type="Gene3D" id="3.10.120.10">
    <property type="entry name" value="Cytochrome b5-like heme/steroid binding domain"/>
    <property type="match status" value="1"/>
</dbReference>
<dbReference type="Pfam" id="PF00173">
    <property type="entry name" value="Cyt-b5"/>
    <property type="match status" value="1"/>
</dbReference>
<dbReference type="PANTHER" id="PTHR19372">
    <property type="entry name" value="SULFITE REDUCTASE"/>
    <property type="match status" value="1"/>
</dbReference>
<comment type="caution">
    <text evidence="16">The sequence shown here is derived from an EMBL/GenBank/DDBJ whole genome shotgun (WGS) entry which is preliminary data.</text>
</comment>
<dbReference type="InterPro" id="IPR022407">
    <property type="entry name" value="OxRdtase_Mopterin_BS"/>
</dbReference>
<dbReference type="Gene3D" id="3.90.420.10">
    <property type="entry name" value="Oxidoreductase, molybdopterin-binding domain"/>
    <property type="match status" value="1"/>
</dbReference>
<dbReference type="Gene3D" id="2.60.40.650">
    <property type="match status" value="1"/>
</dbReference>
<dbReference type="SUPFAM" id="SSF55856">
    <property type="entry name" value="Cytochrome b5-like heme/steroid binding domain"/>
    <property type="match status" value="1"/>
</dbReference>
<dbReference type="Proteomes" id="UP001174909">
    <property type="component" value="Unassembled WGS sequence"/>
</dbReference>
<keyword evidence="11" id="KW-0560">Oxidoreductase</keyword>
<keyword evidence="8" id="KW-0500">Molybdenum</keyword>
<dbReference type="PROSITE" id="PS50255">
    <property type="entry name" value="CYTOCHROME_B5_2"/>
    <property type="match status" value="1"/>
</dbReference>
<evidence type="ECO:0000256" key="4">
    <source>
        <dbReference type="ARBA" id="ARBA00004678"/>
    </source>
</evidence>
<evidence type="ECO:0000313" key="17">
    <source>
        <dbReference type="Proteomes" id="UP001174909"/>
    </source>
</evidence>
<evidence type="ECO:0000313" key="16">
    <source>
        <dbReference type="EMBL" id="CAI8052435.1"/>
    </source>
</evidence>
<reference evidence="16" key="1">
    <citation type="submission" date="2023-03" db="EMBL/GenBank/DDBJ databases">
        <authorList>
            <person name="Steffen K."/>
            <person name="Cardenas P."/>
        </authorList>
    </citation>
    <scope>NUCLEOTIDE SEQUENCE</scope>
</reference>
<comment type="pathway">
    <text evidence="5">Energy metabolism; sulfur metabolism.</text>
</comment>
<feature type="domain" description="Cytochrome b5 heme-binding" evidence="15">
    <location>
        <begin position="84"/>
        <end position="166"/>
    </location>
</feature>
<dbReference type="FunFam" id="3.90.420.10:FF:000002">
    <property type="entry name" value="sulfite oxidase, mitochondrial"/>
    <property type="match status" value="1"/>
</dbReference>
<evidence type="ECO:0000256" key="1">
    <source>
        <dbReference type="ARBA" id="ARBA00001924"/>
    </source>
</evidence>
<dbReference type="PROSITE" id="PS00559">
    <property type="entry name" value="MOLYBDOPTERIN_EUK"/>
    <property type="match status" value="1"/>
</dbReference>
<dbReference type="PRINTS" id="PR00407">
    <property type="entry name" value="EUMOPTERIN"/>
</dbReference>
<evidence type="ECO:0000256" key="12">
    <source>
        <dbReference type="ARBA" id="ARBA00023004"/>
    </source>
</evidence>
<comment type="cofactor">
    <cofactor evidence="2">
        <name>heme b</name>
        <dbReference type="ChEBI" id="CHEBI:60344"/>
    </cofactor>
</comment>
<keyword evidence="13" id="KW-0496">Mitochondrion</keyword>
<evidence type="ECO:0000256" key="2">
    <source>
        <dbReference type="ARBA" id="ARBA00001970"/>
    </source>
</evidence>
<comment type="cofactor">
    <cofactor evidence="1">
        <name>Mo-molybdopterin</name>
        <dbReference type="ChEBI" id="CHEBI:71302"/>
    </cofactor>
</comment>
<evidence type="ECO:0000256" key="7">
    <source>
        <dbReference type="ARBA" id="ARBA00012505"/>
    </source>
</evidence>
<dbReference type="SMART" id="SM01117">
    <property type="entry name" value="Cyt-b5"/>
    <property type="match status" value="1"/>
</dbReference>
<dbReference type="GO" id="GO:0008482">
    <property type="term" value="F:sulfite oxidase activity"/>
    <property type="evidence" value="ECO:0007669"/>
    <property type="project" value="UniProtKB-EC"/>
</dbReference>
<dbReference type="PRINTS" id="PR00363">
    <property type="entry name" value="CYTOCHROMEB5"/>
</dbReference>
<dbReference type="Pfam" id="PF03404">
    <property type="entry name" value="Mo-co_dimer"/>
    <property type="match status" value="1"/>
</dbReference>
<dbReference type="FunFam" id="3.10.120.10:FF:000007">
    <property type="entry name" value="Sulfite oxidase, mitochondrial"/>
    <property type="match status" value="1"/>
</dbReference>
<dbReference type="InterPro" id="IPR005066">
    <property type="entry name" value="MoCF_OxRdtse_dimer"/>
</dbReference>
<evidence type="ECO:0000259" key="15">
    <source>
        <dbReference type="PROSITE" id="PS50255"/>
    </source>
</evidence>
<dbReference type="InterPro" id="IPR036400">
    <property type="entry name" value="Cyt_B5-like_heme/steroid_sf"/>
</dbReference>
<evidence type="ECO:0000256" key="8">
    <source>
        <dbReference type="ARBA" id="ARBA00022505"/>
    </source>
</evidence>
<evidence type="ECO:0000256" key="11">
    <source>
        <dbReference type="ARBA" id="ARBA00023002"/>
    </source>
</evidence>
<evidence type="ECO:0000256" key="14">
    <source>
        <dbReference type="SAM" id="Phobius"/>
    </source>
</evidence>
<keyword evidence="12" id="KW-0408">Iron</keyword>
<dbReference type="GO" id="GO:0006790">
    <property type="term" value="P:sulfur compound metabolic process"/>
    <property type="evidence" value="ECO:0007669"/>
    <property type="project" value="TreeGrafter"/>
</dbReference>
<comment type="pathway">
    <text evidence="4">Sulfur metabolism.</text>
</comment>
<evidence type="ECO:0000256" key="6">
    <source>
        <dbReference type="ARBA" id="ARBA00011738"/>
    </source>
</evidence>
<gene>
    <name evidence="16" type="ORF">GBAR_LOCUS28678</name>
</gene>
<dbReference type="PANTHER" id="PTHR19372:SF7">
    <property type="entry name" value="SULFITE OXIDASE, MITOCHONDRIAL"/>
    <property type="match status" value="1"/>
</dbReference>
<dbReference type="GO" id="GO:0043546">
    <property type="term" value="F:molybdopterin cofactor binding"/>
    <property type="evidence" value="ECO:0007669"/>
    <property type="project" value="InterPro"/>
</dbReference>
<dbReference type="PROSITE" id="PS00191">
    <property type="entry name" value="CYTOCHROME_B5_1"/>
    <property type="match status" value="1"/>
</dbReference>
<dbReference type="GO" id="GO:0030151">
    <property type="term" value="F:molybdenum ion binding"/>
    <property type="evidence" value="ECO:0007669"/>
    <property type="project" value="InterPro"/>
</dbReference>
<sequence>MARFFGSLRAFSRAVSTRSAWTRGSQRRQKQLISLAAAAVGGIGLGGGSYYLYRHFFRTATLSSWSVDCNEQHGVKAGEVVPGLPEYTLAEIKKRSGGEEGGGRVWVTYGHGVYDITDFLSLHPGGAEKISLAAGSALEPYWAVFANHNTEEVREILEELRIGNIAPAERNKVIQQGPPNSGPYASDPQRSPVLKVNTQTPFNAETPSVLLAENFATPNDIFYVRNHLPVPRVNPESYRLEVKGEGVKTPLSLSLEDLKTEFPRHTVTATIQCAGNRRVELNRVKPVRGIPWTGGAIGTAEWSGARLRDVLLHAGVREDKIEHVHLEGLDNNPLTGERYGGSIPASKALSPSGDCLLAYEMNGVDIPPDHGYPVRAIVPGVVGARNVKWLASVVASKDEYSGFWQKNDYKGFSPSTDWNNVDFSTAPAIQELPVTSFITSPADESILTESSGETSEVTLRGIAWSGGGRGVVRVDVSADGGSSWHTAEIIAGADQPYNRAWAWVLWETSVPLPESREGRVELVCKAVDRSYNVQPESTGPIWNLRGCLSNAWHRIHVHIPKQ</sequence>
<dbReference type="InterPro" id="IPR001199">
    <property type="entry name" value="Cyt_B5-like_heme/steroid-bd"/>
</dbReference>
<keyword evidence="9" id="KW-0349">Heme</keyword>
<dbReference type="CDD" id="cd02111">
    <property type="entry name" value="eukary_SO_Moco"/>
    <property type="match status" value="1"/>
</dbReference>
<dbReference type="EC" id="1.8.3.1" evidence="7"/>
<keyword evidence="14" id="KW-1133">Transmembrane helix</keyword>
<protein>
    <recommendedName>
        <fullName evidence="7">sulfite oxidase</fullName>
        <ecNumber evidence="7">1.8.3.1</ecNumber>
    </recommendedName>
</protein>
<dbReference type="InterPro" id="IPR036374">
    <property type="entry name" value="OxRdtase_Mopterin-bd_sf"/>
</dbReference>
<accession>A0AA35XI67</accession>
<evidence type="ECO:0000256" key="5">
    <source>
        <dbReference type="ARBA" id="ARBA00004971"/>
    </source>
</evidence>
<dbReference type="EMBL" id="CASHTH010004013">
    <property type="protein sequence ID" value="CAI8052435.1"/>
    <property type="molecule type" value="Genomic_DNA"/>
</dbReference>
<name>A0AA35XI67_GEOBA</name>
<comment type="subunit">
    <text evidence="6">Homodimer.</text>
</comment>
<feature type="transmembrane region" description="Helical" evidence="14">
    <location>
        <begin position="32"/>
        <end position="53"/>
    </location>
</feature>
<evidence type="ECO:0000256" key="9">
    <source>
        <dbReference type="ARBA" id="ARBA00022617"/>
    </source>
</evidence>
<keyword evidence="14" id="KW-0812">Transmembrane</keyword>
<organism evidence="16 17">
    <name type="scientific">Geodia barretti</name>
    <name type="common">Barrett's horny sponge</name>
    <dbReference type="NCBI Taxonomy" id="519541"/>
    <lineage>
        <taxon>Eukaryota</taxon>
        <taxon>Metazoa</taxon>
        <taxon>Porifera</taxon>
        <taxon>Demospongiae</taxon>
        <taxon>Heteroscleromorpha</taxon>
        <taxon>Tetractinellida</taxon>
        <taxon>Astrophorina</taxon>
        <taxon>Geodiidae</taxon>
        <taxon>Geodia</taxon>
    </lineage>
</organism>
<dbReference type="InterPro" id="IPR014756">
    <property type="entry name" value="Ig_E-set"/>
</dbReference>
<comment type="subcellular location">
    <subcellularLocation>
        <location evidence="3">Mitochondrion intermembrane space</location>
    </subcellularLocation>
</comment>
<evidence type="ECO:0000256" key="10">
    <source>
        <dbReference type="ARBA" id="ARBA00022723"/>
    </source>
</evidence>
<dbReference type="SUPFAM" id="SSF81296">
    <property type="entry name" value="E set domains"/>
    <property type="match status" value="1"/>
</dbReference>
<keyword evidence="10" id="KW-0479">Metal-binding</keyword>
<dbReference type="GO" id="GO:0005758">
    <property type="term" value="C:mitochondrial intermembrane space"/>
    <property type="evidence" value="ECO:0007669"/>
    <property type="project" value="UniProtKB-SubCell"/>
</dbReference>
<dbReference type="SUPFAM" id="SSF56524">
    <property type="entry name" value="Oxidoreductase molybdopterin-binding domain"/>
    <property type="match status" value="1"/>
</dbReference>
<dbReference type="InterPro" id="IPR000572">
    <property type="entry name" value="OxRdtase_Mopterin-bd_dom"/>
</dbReference>
<evidence type="ECO:0000256" key="3">
    <source>
        <dbReference type="ARBA" id="ARBA00004569"/>
    </source>
</evidence>
<dbReference type="AlphaFoldDB" id="A0AA35XI67"/>
<dbReference type="GO" id="GO:0020037">
    <property type="term" value="F:heme binding"/>
    <property type="evidence" value="ECO:0007669"/>
    <property type="project" value="InterPro"/>
</dbReference>
<dbReference type="Pfam" id="PF00174">
    <property type="entry name" value="Oxidored_molyb"/>
    <property type="match status" value="1"/>
</dbReference>
<keyword evidence="17" id="KW-1185">Reference proteome</keyword>